<evidence type="ECO:0000313" key="1">
    <source>
        <dbReference type="EMBL" id="KAL2745785.1"/>
    </source>
</evidence>
<proteinExistence type="predicted"/>
<dbReference type="EMBL" id="JAYRBN010000040">
    <property type="protein sequence ID" value="KAL2745785.1"/>
    <property type="molecule type" value="Genomic_DNA"/>
</dbReference>
<comment type="caution">
    <text evidence="1">The sequence shown here is derived from an EMBL/GenBank/DDBJ whole genome shotgun (WGS) entry which is preliminary data.</text>
</comment>
<evidence type="ECO:0000313" key="2">
    <source>
        <dbReference type="Proteomes" id="UP001607303"/>
    </source>
</evidence>
<gene>
    <name evidence="1" type="ORF">V1477_005939</name>
</gene>
<sequence>MYSILCAQIYRNVVVEFSCLTKSNGIEFRPLATSIRLPIAVTTGRNSVPILLQHIVVAVAVAVAAATVTSASGSADVSTPT</sequence>
<keyword evidence="2" id="KW-1185">Reference proteome</keyword>
<protein>
    <submittedName>
        <fullName evidence="1">Uncharacterized protein</fullName>
    </submittedName>
</protein>
<name>A0ABD2CKZ8_VESMC</name>
<organism evidence="1 2">
    <name type="scientific">Vespula maculifrons</name>
    <name type="common">Eastern yellow jacket</name>
    <name type="synonym">Wasp</name>
    <dbReference type="NCBI Taxonomy" id="7453"/>
    <lineage>
        <taxon>Eukaryota</taxon>
        <taxon>Metazoa</taxon>
        <taxon>Ecdysozoa</taxon>
        <taxon>Arthropoda</taxon>
        <taxon>Hexapoda</taxon>
        <taxon>Insecta</taxon>
        <taxon>Pterygota</taxon>
        <taxon>Neoptera</taxon>
        <taxon>Endopterygota</taxon>
        <taxon>Hymenoptera</taxon>
        <taxon>Apocrita</taxon>
        <taxon>Aculeata</taxon>
        <taxon>Vespoidea</taxon>
        <taxon>Vespidae</taxon>
        <taxon>Vespinae</taxon>
        <taxon>Vespula</taxon>
    </lineage>
</organism>
<accession>A0ABD2CKZ8</accession>
<dbReference type="AlphaFoldDB" id="A0ABD2CKZ8"/>
<dbReference type="Proteomes" id="UP001607303">
    <property type="component" value="Unassembled WGS sequence"/>
</dbReference>
<reference evidence="1 2" key="1">
    <citation type="journal article" date="2024" name="Ann. Entomol. Soc. Am.">
        <title>Genomic analyses of the southern and eastern yellowjacket wasps (Hymenoptera: Vespidae) reveal evolutionary signatures of social life.</title>
        <authorList>
            <person name="Catto M.A."/>
            <person name="Caine P.B."/>
            <person name="Orr S.E."/>
            <person name="Hunt B.G."/>
            <person name="Goodisman M.A.D."/>
        </authorList>
    </citation>
    <scope>NUCLEOTIDE SEQUENCE [LARGE SCALE GENOMIC DNA]</scope>
    <source>
        <strain evidence="1">232</strain>
        <tissue evidence="1">Head and thorax</tissue>
    </source>
</reference>